<evidence type="ECO:0000256" key="2">
    <source>
        <dbReference type="SAM" id="SignalP"/>
    </source>
</evidence>
<keyword evidence="2" id="KW-0732">Signal</keyword>
<evidence type="ECO:0000313" key="4">
    <source>
        <dbReference type="WBParaSite" id="L893_g11340.t1"/>
    </source>
</evidence>
<proteinExistence type="predicted"/>
<sequence>MKPLASLLLSSLTSVVFAFDDDSELCDLKTKYWDLLNDIDRPIAETIAEAEHFRSVTGWAILGLLLVLKMIILFLYGRKMKLERH</sequence>
<reference evidence="4" key="1">
    <citation type="submission" date="2016-11" db="UniProtKB">
        <authorList>
            <consortium name="WormBaseParasite"/>
        </authorList>
    </citation>
    <scope>IDENTIFICATION</scope>
</reference>
<dbReference type="Proteomes" id="UP000095287">
    <property type="component" value="Unplaced"/>
</dbReference>
<keyword evidence="1" id="KW-0812">Transmembrane</keyword>
<keyword evidence="1" id="KW-1133">Transmembrane helix</keyword>
<evidence type="ECO:0000313" key="3">
    <source>
        <dbReference type="Proteomes" id="UP000095287"/>
    </source>
</evidence>
<evidence type="ECO:0000256" key="1">
    <source>
        <dbReference type="SAM" id="Phobius"/>
    </source>
</evidence>
<feature type="chain" id="PRO_5009311566" evidence="2">
    <location>
        <begin position="19"/>
        <end position="85"/>
    </location>
</feature>
<name>A0A1I7Y0H1_9BILA</name>
<dbReference type="WBParaSite" id="L893_g11340.t1">
    <property type="protein sequence ID" value="L893_g11340.t1"/>
    <property type="gene ID" value="L893_g11340"/>
</dbReference>
<keyword evidence="3" id="KW-1185">Reference proteome</keyword>
<feature type="signal peptide" evidence="2">
    <location>
        <begin position="1"/>
        <end position="18"/>
    </location>
</feature>
<accession>A0A1I7Y0H1</accession>
<feature type="transmembrane region" description="Helical" evidence="1">
    <location>
        <begin position="56"/>
        <end position="76"/>
    </location>
</feature>
<dbReference type="AlphaFoldDB" id="A0A1I7Y0H1"/>
<organism evidence="3 4">
    <name type="scientific">Steinernema glaseri</name>
    <dbReference type="NCBI Taxonomy" id="37863"/>
    <lineage>
        <taxon>Eukaryota</taxon>
        <taxon>Metazoa</taxon>
        <taxon>Ecdysozoa</taxon>
        <taxon>Nematoda</taxon>
        <taxon>Chromadorea</taxon>
        <taxon>Rhabditida</taxon>
        <taxon>Tylenchina</taxon>
        <taxon>Panagrolaimomorpha</taxon>
        <taxon>Strongyloidoidea</taxon>
        <taxon>Steinernematidae</taxon>
        <taxon>Steinernema</taxon>
    </lineage>
</organism>
<protein>
    <submittedName>
        <fullName evidence="4">GOLD domain-containing protein</fullName>
    </submittedName>
</protein>
<keyword evidence="1" id="KW-0472">Membrane</keyword>